<feature type="domain" description="Protein kinase" evidence="1">
    <location>
        <begin position="83"/>
        <end position="300"/>
    </location>
</feature>
<dbReference type="PROSITE" id="PS50011">
    <property type="entry name" value="PROTEIN_KINASE_DOM"/>
    <property type="match status" value="1"/>
</dbReference>
<dbReference type="Proteomes" id="UP000030669">
    <property type="component" value="Unassembled WGS sequence"/>
</dbReference>
<name>S7RS93_GLOTA</name>
<dbReference type="GO" id="GO:0005524">
    <property type="term" value="F:ATP binding"/>
    <property type="evidence" value="ECO:0007669"/>
    <property type="project" value="InterPro"/>
</dbReference>
<evidence type="ECO:0000313" key="3">
    <source>
        <dbReference type="Proteomes" id="UP000030669"/>
    </source>
</evidence>
<dbReference type="RefSeq" id="XP_007865501.1">
    <property type="nucleotide sequence ID" value="XM_007867310.1"/>
</dbReference>
<dbReference type="InterPro" id="IPR040976">
    <property type="entry name" value="Pkinase_fungal"/>
</dbReference>
<organism evidence="2 3">
    <name type="scientific">Gloeophyllum trabeum (strain ATCC 11539 / FP-39264 / Madison 617)</name>
    <name type="common">Brown rot fungus</name>
    <dbReference type="NCBI Taxonomy" id="670483"/>
    <lineage>
        <taxon>Eukaryota</taxon>
        <taxon>Fungi</taxon>
        <taxon>Dikarya</taxon>
        <taxon>Basidiomycota</taxon>
        <taxon>Agaricomycotina</taxon>
        <taxon>Agaricomycetes</taxon>
        <taxon>Gloeophyllales</taxon>
        <taxon>Gloeophyllaceae</taxon>
        <taxon>Gloeophyllum</taxon>
    </lineage>
</organism>
<sequence length="300" mass="33950">FVYSLLMTERTVQVFQFDRGGVVYSRPVNIHQEAETFVKIILALSTADEGKLGFDTRIQWHGHYRYFCTAVDGGSKYMIYSPFNWGDRILRGKATKCWYTQNQDGEELLLKFAWRTPERGLEWEFLEKIAENPIPGVAEVVCRSQPSEMETVFSLRGGIGFADNGEEDVDNRQYYNFLQPYYGPSLRHAPSILVLLEAFRDIIQGNVSLAKRGIVHRDISPGNMLLNNRPDAHAGSRGILIDFDLAAFVDGQGKGPAASMKNGTRAFQSIKVLLEIGCHDHLDDLESSFYSLCWLAYTSE</sequence>
<feature type="non-terminal residue" evidence="2">
    <location>
        <position position="300"/>
    </location>
</feature>
<gene>
    <name evidence="2" type="ORF">GLOTRDRAFT_28364</name>
</gene>
<keyword evidence="3" id="KW-1185">Reference proteome</keyword>
<reference evidence="2 3" key="1">
    <citation type="journal article" date="2012" name="Science">
        <title>The Paleozoic origin of enzymatic lignin decomposition reconstructed from 31 fungal genomes.</title>
        <authorList>
            <person name="Floudas D."/>
            <person name="Binder M."/>
            <person name="Riley R."/>
            <person name="Barry K."/>
            <person name="Blanchette R.A."/>
            <person name="Henrissat B."/>
            <person name="Martinez A.T."/>
            <person name="Otillar R."/>
            <person name="Spatafora J.W."/>
            <person name="Yadav J.S."/>
            <person name="Aerts A."/>
            <person name="Benoit I."/>
            <person name="Boyd A."/>
            <person name="Carlson A."/>
            <person name="Copeland A."/>
            <person name="Coutinho P.M."/>
            <person name="de Vries R.P."/>
            <person name="Ferreira P."/>
            <person name="Findley K."/>
            <person name="Foster B."/>
            <person name="Gaskell J."/>
            <person name="Glotzer D."/>
            <person name="Gorecki P."/>
            <person name="Heitman J."/>
            <person name="Hesse C."/>
            <person name="Hori C."/>
            <person name="Igarashi K."/>
            <person name="Jurgens J.A."/>
            <person name="Kallen N."/>
            <person name="Kersten P."/>
            <person name="Kohler A."/>
            <person name="Kuees U."/>
            <person name="Kumar T.K.A."/>
            <person name="Kuo A."/>
            <person name="LaButti K."/>
            <person name="Larrondo L.F."/>
            <person name="Lindquist E."/>
            <person name="Ling A."/>
            <person name="Lombard V."/>
            <person name="Lucas S."/>
            <person name="Lundell T."/>
            <person name="Martin R."/>
            <person name="McLaughlin D.J."/>
            <person name="Morgenstern I."/>
            <person name="Morin E."/>
            <person name="Murat C."/>
            <person name="Nagy L.G."/>
            <person name="Nolan M."/>
            <person name="Ohm R.A."/>
            <person name="Patyshakuliyeva A."/>
            <person name="Rokas A."/>
            <person name="Ruiz-Duenas F.J."/>
            <person name="Sabat G."/>
            <person name="Salamov A."/>
            <person name="Samejima M."/>
            <person name="Schmutz J."/>
            <person name="Slot J.C."/>
            <person name="St John F."/>
            <person name="Stenlid J."/>
            <person name="Sun H."/>
            <person name="Sun S."/>
            <person name="Syed K."/>
            <person name="Tsang A."/>
            <person name="Wiebenga A."/>
            <person name="Young D."/>
            <person name="Pisabarro A."/>
            <person name="Eastwood D.C."/>
            <person name="Martin F."/>
            <person name="Cullen D."/>
            <person name="Grigoriev I.V."/>
            <person name="Hibbett D.S."/>
        </authorList>
    </citation>
    <scope>NUCLEOTIDE SEQUENCE [LARGE SCALE GENOMIC DNA]</scope>
    <source>
        <strain evidence="2 3">ATCC 11539</strain>
    </source>
</reference>
<dbReference type="PROSITE" id="PS00109">
    <property type="entry name" value="PROTEIN_KINASE_TYR"/>
    <property type="match status" value="1"/>
</dbReference>
<accession>S7RS93</accession>
<dbReference type="InterPro" id="IPR011009">
    <property type="entry name" value="Kinase-like_dom_sf"/>
</dbReference>
<dbReference type="Gene3D" id="1.10.510.10">
    <property type="entry name" value="Transferase(Phosphotransferase) domain 1"/>
    <property type="match status" value="1"/>
</dbReference>
<dbReference type="InterPro" id="IPR008266">
    <property type="entry name" value="Tyr_kinase_AS"/>
</dbReference>
<dbReference type="OrthoDB" id="5592585at2759"/>
<dbReference type="AlphaFoldDB" id="S7RS93"/>
<dbReference type="HOGENOM" id="CLU_005513_6_1_1"/>
<dbReference type="SUPFAM" id="SSF56112">
    <property type="entry name" value="Protein kinase-like (PK-like)"/>
    <property type="match status" value="1"/>
</dbReference>
<dbReference type="Pfam" id="PF17667">
    <property type="entry name" value="Pkinase_fungal"/>
    <property type="match status" value="1"/>
</dbReference>
<dbReference type="GO" id="GO:0004672">
    <property type="term" value="F:protein kinase activity"/>
    <property type="evidence" value="ECO:0007669"/>
    <property type="project" value="InterPro"/>
</dbReference>
<proteinExistence type="predicted"/>
<dbReference type="PANTHER" id="PTHR38248">
    <property type="entry name" value="FUNK1 6"/>
    <property type="match status" value="1"/>
</dbReference>
<dbReference type="InterPro" id="IPR000719">
    <property type="entry name" value="Prot_kinase_dom"/>
</dbReference>
<dbReference type="KEGG" id="gtr:GLOTRDRAFT_28364"/>
<dbReference type="EMBL" id="KB469301">
    <property type="protein sequence ID" value="EPQ55904.1"/>
    <property type="molecule type" value="Genomic_DNA"/>
</dbReference>
<evidence type="ECO:0000259" key="1">
    <source>
        <dbReference type="PROSITE" id="PS50011"/>
    </source>
</evidence>
<feature type="non-terminal residue" evidence="2">
    <location>
        <position position="1"/>
    </location>
</feature>
<dbReference type="GeneID" id="19305246"/>
<protein>
    <recommendedName>
        <fullName evidence="1">Protein kinase domain-containing protein</fullName>
    </recommendedName>
</protein>
<evidence type="ECO:0000313" key="2">
    <source>
        <dbReference type="EMBL" id="EPQ55904.1"/>
    </source>
</evidence>
<dbReference type="STRING" id="670483.S7RS93"/>
<dbReference type="PANTHER" id="PTHR38248:SF2">
    <property type="entry name" value="FUNK1 11"/>
    <property type="match status" value="1"/>
</dbReference>